<organism evidence="1 2">
    <name type="scientific">Aphanomyces astaci</name>
    <name type="common">Crayfish plague agent</name>
    <dbReference type="NCBI Taxonomy" id="112090"/>
    <lineage>
        <taxon>Eukaryota</taxon>
        <taxon>Sar</taxon>
        <taxon>Stramenopiles</taxon>
        <taxon>Oomycota</taxon>
        <taxon>Saprolegniomycetes</taxon>
        <taxon>Saprolegniales</taxon>
        <taxon>Verrucalvaceae</taxon>
        <taxon>Aphanomyces</taxon>
    </lineage>
</organism>
<accession>A0A397DUF0</accession>
<dbReference type="VEuPathDB" id="FungiDB:H257_18617"/>
<feature type="non-terminal residue" evidence="1">
    <location>
        <position position="1449"/>
    </location>
</feature>
<sequence>MVPVRLGQVGLIWFLGTYGHDNPHTCMDAVRLEWEWLSDCNDRANAARAIVIAGGDWNTYGTSPHDRRNPETRPANAYATGQEFEQWLHANQWVSTFRLRWPDLDRHTYQRANTATTLDDIFINTRAAWKVTGAGIWLDSIHSSDHVGTSVVELRLDTSERSRHRLQDVQAIKGVNTRRITPTELARFGPYITDTIRTGAVPKLIPPCSSEQPDEVTAWLELALSNVTHILYRGAALLWGETSQTRTTIHRDICVKRTIRCNGHWRHIMRQHAGAPLEANAIILAVRGIEWPKWVIDPLAAPEDSPHRTGATQIREWKDRPPEQASDINAWHNWLLEGFAIWKRTCRTRRNWRDTQRRGRRTANHQAAFSTGRMRSFIRQVTGPALPPVHIKSVMIRDANDQPRYSEHRRDVEDGLQATLDNWIPANERTTRPTHLDTWDVRDGPSAPRFIREWLVDDMAQPPPIHHAFLHNGKCTWDAYRYDADCQAQCDRTLRRGVSPGFGGVSQELWIAAPPAIRERESLIINTILRTGLVPPSLKRKQMIFLPKAATAHGVVGLDPGSPPWRPITVQCAFASRVFTVIRNYIGPQLPNEELQHGFQRHRTVHDAAILTTLLLERAQRKGHELFLVSKDCLKCYDRVPGWVMEYVYLQLGIPATPRRLMAAFLTSGQIDIRTAFGWLNGGTREFGLGQGSILAVMHIGYYMDVLQRRQQQGPDGVNILHHQSPDGAPVRRVINSTLFVDDALDIATSYTGIQHRATTSNIFTGIHGSGGVFGAAKSFMIYYSPSGLHYPTVDLNDGLGLPQPVTMAPPMEGFKHLGIQQGFGGTWDITISATWTKLKQDVHRAAACQLTLRQFQYLVNSVWLPRILYRTTLSPAIHVASAFDTLIRRAARRNFRLPYCTPRAFYYDTVHGLGLRACETHSEVARIHAVLRICNTPGSPVYDVMMEALEDWAKRHGLTTHPLAQPAQMKPADTSFLGTTLGLLAKHAATCGVVARWTSPTWQAPKRYNDRPILPLLDGQQVGALMVINRRFPWQLRHVGDVCNIDGTYVLDDDTLAVRTGWPGTALLTLRHVLQAIPTIPGSRRLRLPVGRSPRPATTMGNYVDTPLYGLVLRAVLLTQPNSPDELSYVIGQRTALATRTDASGIQLTITNWHEHRRGCHRVHHAHCAPAECETAPPSPWQTLHHQSFPTQQGHSTRPITLPAGDGSVLRGGTPTAQGSWAVQHGATIVYGRTYCNPEDLSSTRCESHAIIAGTVLGHDLGTQICDNTSAGAIHRAARRRMLKPWPIRYSHPFRAELRGLMSVMRPCGSFHTVWVRSHQEHEHTTDRQLQAQREALATVDTLATEAHHSAMPSPQTLPIILDTWQLIDHNGRPVMGNTLSWLGNRLATNKWADQQAAYSTDRRTILPTGLETPRTCGWKRGLTRFYWRTIAMTLHTNAAKHRLDGRW</sequence>
<name>A0A397DUF0_APHAT</name>
<proteinExistence type="predicted"/>
<evidence type="ECO:0000313" key="2">
    <source>
        <dbReference type="Proteomes" id="UP000266643"/>
    </source>
</evidence>
<evidence type="ECO:0000313" key="1">
    <source>
        <dbReference type="EMBL" id="RHY71434.1"/>
    </source>
</evidence>
<reference evidence="1 2" key="1">
    <citation type="submission" date="2018-08" db="EMBL/GenBank/DDBJ databases">
        <title>Aphanomyces genome sequencing and annotation.</title>
        <authorList>
            <person name="Minardi D."/>
            <person name="Oidtmann B."/>
            <person name="Van Der Giezen M."/>
            <person name="Studholme D.J."/>
        </authorList>
    </citation>
    <scope>NUCLEOTIDE SEQUENCE [LARGE SCALE GENOMIC DNA]</scope>
    <source>
        <strain evidence="1 2">D2</strain>
    </source>
</reference>
<protein>
    <submittedName>
        <fullName evidence="1">Uncharacterized protein</fullName>
    </submittedName>
</protein>
<gene>
    <name evidence="1" type="ORF">DYB30_007267</name>
</gene>
<dbReference type="InterPro" id="IPR036691">
    <property type="entry name" value="Endo/exonu/phosph_ase_sf"/>
</dbReference>
<comment type="caution">
    <text evidence="1">The sequence shown here is derived from an EMBL/GenBank/DDBJ whole genome shotgun (WGS) entry which is preliminary data.</text>
</comment>
<dbReference type="Gene3D" id="3.60.10.10">
    <property type="entry name" value="Endonuclease/exonuclease/phosphatase"/>
    <property type="match status" value="1"/>
</dbReference>
<dbReference type="EMBL" id="QUTD01003761">
    <property type="protein sequence ID" value="RHY71434.1"/>
    <property type="molecule type" value="Genomic_DNA"/>
</dbReference>
<dbReference type="SUPFAM" id="SSF56219">
    <property type="entry name" value="DNase I-like"/>
    <property type="match status" value="1"/>
</dbReference>
<dbReference type="Proteomes" id="UP000266643">
    <property type="component" value="Unassembled WGS sequence"/>
</dbReference>
<dbReference type="VEuPathDB" id="FungiDB:H257_17655"/>